<dbReference type="Pfam" id="PF07714">
    <property type="entry name" value="PK_Tyr_Ser-Thr"/>
    <property type="match status" value="1"/>
</dbReference>
<dbReference type="PROSITE" id="PS50927">
    <property type="entry name" value="BULB_LECTIN"/>
    <property type="match status" value="1"/>
</dbReference>
<keyword evidence="7 22" id="KW-0732">Signal</keyword>
<evidence type="ECO:0000313" key="28">
    <source>
        <dbReference type="Proteomes" id="UP001370490"/>
    </source>
</evidence>
<feature type="domain" description="Apple" evidence="26">
    <location>
        <begin position="347"/>
        <end position="429"/>
    </location>
</feature>
<evidence type="ECO:0000259" key="25">
    <source>
        <dbReference type="PROSITE" id="PS50927"/>
    </source>
</evidence>
<dbReference type="GO" id="GO:0030246">
    <property type="term" value="F:carbohydrate binding"/>
    <property type="evidence" value="ECO:0007669"/>
    <property type="project" value="UniProtKB-KW"/>
</dbReference>
<evidence type="ECO:0000256" key="15">
    <source>
        <dbReference type="ARBA" id="ARBA00023170"/>
    </source>
</evidence>
<keyword evidence="28" id="KW-1185">Reference proteome</keyword>
<keyword evidence="6 21" id="KW-0812">Transmembrane</keyword>
<evidence type="ECO:0000256" key="11">
    <source>
        <dbReference type="ARBA" id="ARBA00022840"/>
    </source>
</evidence>
<dbReference type="Pfam" id="PF08276">
    <property type="entry name" value="PAN_2"/>
    <property type="match status" value="1"/>
</dbReference>
<dbReference type="PANTHER" id="PTHR27002:SF932">
    <property type="entry name" value="RECEPTOR-LIKE SERINE_THREONINE-PROTEIN KINASE"/>
    <property type="match status" value="1"/>
</dbReference>
<evidence type="ECO:0000256" key="12">
    <source>
        <dbReference type="ARBA" id="ARBA00022989"/>
    </source>
</evidence>
<dbReference type="CDD" id="cd01098">
    <property type="entry name" value="PAN_AP_plant"/>
    <property type="match status" value="1"/>
</dbReference>
<keyword evidence="13 21" id="KW-0472">Membrane</keyword>
<keyword evidence="11 19" id="KW-0067">ATP-binding</keyword>
<dbReference type="GO" id="GO:0004674">
    <property type="term" value="F:protein serine/threonine kinase activity"/>
    <property type="evidence" value="ECO:0007669"/>
    <property type="project" value="UniProtKB-KW"/>
</dbReference>
<dbReference type="Gene3D" id="3.30.200.20">
    <property type="entry name" value="Phosphorylase Kinase, domain 1"/>
    <property type="match status" value="1"/>
</dbReference>
<evidence type="ECO:0000256" key="9">
    <source>
        <dbReference type="ARBA" id="ARBA00022741"/>
    </source>
</evidence>
<keyword evidence="5 19" id="KW-0808">Transferase</keyword>
<evidence type="ECO:0000256" key="3">
    <source>
        <dbReference type="ARBA" id="ARBA00022527"/>
    </source>
</evidence>
<dbReference type="PIRSF" id="PIRSF000641">
    <property type="entry name" value="SRK"/>
    <property type="match status" value="1"/>
</dbReference>
<dbReference type="Gene3D" id="1.10.510.10">
    <property type="entry name" value="Transferase(Phosphotransferase) domain 1"/>
    <property type="match status" value="1"/>
</dbReference>
<evidence type="ECO:0000256" key="20">
    <source>
        <dbReference type="PROSITE-ProRule" id="PRU00076"/>
    </source>
</evidence>
<dbReference type="PROSITE" id="PS00108">
    <property type="entry name" value="PROTEIN_KINASE_ST"/>
    <property type="match status" value="1"/>
</dbReference>
<feature type="domain" description="EGF-like" evidence="24">
    <location>
        <begin position="292"/>
        <end position="328"/>
    </location>
</feature>
<evidence type="ECO:0000256" key="19">
    <source>
        <dbReference type="PIRNR" id="PIRNR000641"/>
    </source>
</evidence>
<reference evidence="27 28" key="1">
    <citation type="submission" date="2023-12" db="EMBL/GenBank/DDBJ databases">
        <title>A high-quality genome assembly for Dillenia turbinata (Dilleniales).</title>
        <authorList>
            <person name="Chanderbali A."/>
        </authorList>
    </citation>
    <scope>NUCLEOTIDE SEQUENCE [LARGE SCALE GENOMIC DNA]</scope>
    <source>
        <strain evidence="27">LSX21</strain>
        <tissue evidence="27">Leaf</tissue>
    </source>
</reference>
<dbReference type="InterPro" id="IPR036426">
    <property type="entry name" value="Bulb-type_lectin_dom_sf"/>
</dbReference>
<evidence type="ECO:0000256" key="5">
    <source>
        <dbReference type="ARBA" id="ARBA00022679"/>
    </source>
</evidence>
<dbReference type="InterPro" id="IPR001245">
    <property type="entry name" value="Ser-Thr/Tyr_kinase_cat_dom"/>
</dbReference>
<dbReference type="GO" id="GO:0005524">
    <property type="term" value="F:ATP binding"/>
    <property type="evidence" value="ECO:0007669"/>
    <property type="project" value="UniProtKB-KW"/>
</dbReference>
<dbReference type="InterPro" id="IPR000719">
    <property type="entry name" value="Prot_kinase_dom"/>
</dbReference>
<evidence type="ECO:0000259" key="24">
    <source>
        <dbReference type="PROSITE" id="PS50026"/>
    </source>
</evidence>
<comment type="catalytic activity">
    <reaction evidence="17 19">
        <text>L-threonyl-[protein] + ATP = O-phospho-L-threonyl-[protein] + ADP + H(+)</text>
        <dbReference type="Rhea" id="RHEA:46608"/>
        <dbReference type="Rhea" id="RHEA-COMP:11060"/>
        <dbReference type="Rhea" id="RHEA-COMP:11605"/>
        <dbReference type="ChEBI" id="CHEBI:15378"/>
        <dbReference type="ChEBI" id="CHEBI:30013"/>
        <dbReference type="ChEBI" id="CHEBI:30616"/>
        <dbReference type="ChEBI" id="CHEBI:61977"/>
        <dbReference type="ChEBI" id="CHEBI:456216"/>
        <dbReference type="EC" id="2.7.11.1"/>
    </reaction>
</comment>
<dbReference type="GO" id="GO:0048544">
    <property type="term" value="P:recognition of pollen"/>
    <property type="evidence" value="ECO:0007669"/>
    <property type="project" value="InterPro"/>
</dbReference>
<dbReference type="PROSITE" id="PS50026">
    <property type="entry name" value="EGF_3"/>
    <property type="match status" value="1"/>
</dbReference>
<comment type="catalytic activity">
    <reaction evidence="18 19">
        <text>L-seryl-[protein] + ATP = O-phospho-L-seryl-[protein] + ADP + H(+)</text>
        <dbReference type="Rhea" id="RHEA:17989"/>
        <dbReference type="Rhea" id="RHEA-COMP:9863"/>
        <dbReference type="Rhea" id="RHEA-COMP:11604"/>
        <dbReference type="ChEBI" id="CHEBI:15378"/>
        <dbReference type="ChEBI" id="CHEBI:29999"/>
        <dbReference type="ChEBI" id="CHEBI:30616"/>
        <dbReference type="ChEBI" id="CHEBI:83421"/>
        <dbReference type="ChEBI" id="CHEBI:456216"/>
        <dbReference type="EC" id="2.7.11.1"/>
    </reaction>
</comment>
<feature type="chain" id="PRO_5042897252" description="Receptor-like serine/threonine-protein kinase" evidence="22">
    <location>
        <begin position="29"/>
        <end position="846"/>
    </location>
</feature>
<dbReference type="CDD" id="cd00028">
    <property type="entry name" value="B_lectin"/>
    <property type="match status" value="1"/>
</dbReference>
<keyword evidence="2" id="KW-1003">Cell membrane</keyword>
<dbReference type="PROSITE" id="PS50011">
    <property type="entry name" value="PROTEIN_KINASE_DOM"/>
    <property type="match status" value="1"/>
</dbReference>
<evidence type="ECO:0000256" key="1">
    <source>
        <dbReference type="ARBA" id="ARBA00004251"/>
    </source>
</evidence>
<dbReference type="FunFam" id="1.10.510.10:FF:000060">
    <property type="entry name" value="G-type lectin S-receptor-like serine/threonine-protein kinase"/>
    <property type="match status" value="1"/>
</dbReference>
<dbReference type="InterPro" id="IPR011009">
    <property type="entry name" value="Kinase-like_dom_sf"/>
</dbReference>
<dbReference type="FunFam" id="3.30.200.20:FF:000330">
    <property type="entry name" value="G-type lectin S-receptor-like serine/threonine-protein kinase At4g03230"/>
    <property type="match status" value="1"/>
</dbReference>
<evidence type="ECO:0000256" key="7">
    <source>
        <dbReference type="ARBA" id="ARBA00022729"/>
    </source>
</evidence>
<evidence type="ECO:0000256" key="21">
    <source>
        <dbReference type="SAM" id="Phobius"/>
    </source>
</evidence>
<evidence type="ECO:0000313" key="27">
    <source>
        <dbReference type="EMBL" id="KAK6917424.1"/>
    </source>
</evidence>
<evidence type="ECO:0000256" key="8">
    <source>
        <dbReference type="ARBA" id="ARBA00022734"/>
    </source>
</evidence>
<keyword evidence="15" id="KW-0675">Receptor</keyword>
<proteinExistence type="inferred from homology"/>
<dbReference type="CDD" id="cd14066">
    <property type="entry name" value="STKc_IRAK"/>
    <property type="match status" value="1"/>
</dbReference>
<comment type="caution">
    <text evidence="20">Lacks conserved residue(s) required for the propagation of feature annotation.</text>
</comment>
<dbReference type="InterPro" id="IPR008271">
    <property type="entry name" value="Ser/Thr_kinase_AS"/>
</dbReference>
<evidence type="ECO:0000256" key="14">
    <source>
        <dbReference type="ARBA" id="ARBA00023157"/>
    </source>
</evidence>
<dbReference type="AlphaFoldDB" id="A0AAN8UNH5"/>
<dbReference type="Pfam" id="PF01453">
    <property type="entry name" value="B_lectin"/>
    <property type="match status" value="1"/>
</dbReference>
<dbReference type="SMART" id="SM00220">
    <property type="entry name" value="S_TKc"/>
    <property type="match status" value="1"/>
</dbReference>
<organism evidence="27 28">
    <name type="scientific">Dillenia turbinata</name>
    <dbReference type="NCBI Taxonomy" id="194707"/>
    <lineage>
        <taxon>Eukaryota</taxon>
        <taxon>Viridiplantae</taxon>
        <taxon>Streptophyta</taxon>
        <taxon>Embryophyta</taxon>
        <taxon>Tracheophyta</taxon>
        <taxon>Spermatophyta</taxon>
        <taxon>Magnoliopsida</taxon>
        <taxon>eudicotyledons</taxon>
        <taxon>Gunneridae</taxon>
        <taxon>Pentapetalae</taxon>
        <taxon>Dilleniales</taxon>
        <taxon>Dilleniaceae</taxon>
        <taxon>Dillenia</taxon>
    </lineage>
</organism>
<evidence type="ECO:0000259" key="26">
    <source>
        <dbReference type="PROSITE" id="PS50948"/>
    </source>
</evidence>
<dbReference type="InterPro" id="IPR000858">
    <property type="entry name" value="S_locus_glycoprot_dom"/>
</dbReference>
<dbReference type="EC" id="2.7.11.1" evidence="19"/>
<evidence type="ECO:0000256" key="16">
    <source>
        <dbReference type="ARBA" id="ARBA00023180"/>
    </source>
</evidence>
<evidence type="ECO:0000256" key="17">
    <source>
        <dbReference type="ARBA" id="ARBA00047899"/>
    </source>
</evidence>
<feature type="domain" description="Protein kinase" evidence="23">
    <location>
        <begin position="529"/>
        <end position="814"/>
    </location>
</feature>
<evidence type="ECO:0000256" key="13">
    <source>
        <dbReference type="ARBA" id="ARBA00023136"/>
    </source>
</evidence>
<dbReference type="EMBL" id="JBAMMX010000023">
    <property type="protein sequence ID" value="KAK6917424.1"/>
    <property type="molecule type" value="Genomic_DNA"/>
</dbReference>
<name>A0AAN8UNH5_9MAGN</name>
<dbReference type="PANTHER" id="PTHR27002">
    <property type="entry name" value="RECEPTOR-LIKE SERINE/THREONINE-PROTEIN KINASE SD1-8"/>
    <property type="match status" value="1"/>
</dbReference>
<accession>A0AAN8UNH5</accession>
<keyword evidence="10 19" id="KW-0418">Kinase</keyword>
<evidence type="ECO:0000256" key="6">
    <source>
        <dbReference type="ARBA" id="ARBA00022692"/>
    </source>
</evidence>
<keyword evidence="14" id="KW-1015">Disulfide bond</keyword>
<evidence type="ECO:0000256" key="10">
    <source>
        <dbReference type="ARBA" id="ARBA00022777"/>
    </source>
</evidence>
<dbReference type="FunFam" id="2.90.10.10:FF:000005">
    <property type="entry name" value="G-type lectin S-receptor-like serine/threonine-protein kinase"/>
    <property type="match status" value="1"/>
</dbReference>
<dbReference type="SUPFAM" id="SSF56112">
    <property type="entry name" value="Protein kinase-like (PK-like)"/>
    <property type="match status" value="1"/>
</dbReference>
<keyword evidence="8" id="KW-0430">Lectin</keyword>
<dbReference type="SUPFAM" id="SSF51110">
    <property type="entry name" value="alpha-D-mannose-specific plant lectins"/>
    <property type="match status" value="1"/>
</dbReference>
<dbReference type="SMART" id="SM00108">
    <property type="entry name" value="B_lectin"/>
    <property type="match status" value="1"/>
</dbReference>
<feature type="signal peptide" evidence="22">
    <location>
        <begin position="1"/>
        <end position="28"/>
    </location>
</feature>
<evidence type="ECO:0000256" key="4">
    <source>
        <dbReference type="ARBA" id="ARBA00022536"/>
    </source>
</evidence>
<dbReference type="Gene3D" id="2.90.10.10">
    <property type="entry name" value="Bulb-type lectin domain"/>
    <property type="match status" value="1"/>
</dbReference>
<keyword evidence="3 19" id="KW-0723">Serine/threonine-protein kinase</keyword>
<keyword evidence="16" id="KW-0325">Glycoprotein</keyword>
<gene>
    <name evidence="27" type="ORF">RJ641_018175</name>
</gene>
<dbReference type="PROSITE" id="PS50948">
    <property type="entry name" value="PAN"/>
    <property type="match status" value="1"/>
</dbReference>
<dbReference type="Proteomes" id="UP001370490">
    <property type="component" value="Unassembled WGS sequence"/>
</dbReference>
<dbReference type="InterPro" id="IPR001480">
    <property type="entry name" value="Bulb-type_lectin_dom"/>
</dbReference>
<dbReference type="InterPro" id="IPR003609">
    <property type="entry name" value="Pan_app"/>
</dbReference>
<evidence type="ECO:0000256" key="22">
    <source>
        <dbReference type="SAM" id="SignalP"/>
    </source>
</evidence>
<evidence type="ECO:0000256" key="2">
    <source>
        <dbReference type="ARBA" id="ARBA00022475"/>
    </source>
</evidence>
<dbReference type="Pfam" id="PF00954">
    <property type="entry name" value="S_locus_glycop"/>
    <property type="match status" value="1"/>
</dbReference>
<keyword evidence="12 21" id="KW-1133">Transmembrane helix</keyword>
<comment type="subcellular location">
    <subcellularLocation>
        <location evidence="1">Cell membrane</location>
        <topology evidence="1">Single-pass type I membrane protein</topology>
    </subcellularLocation>
</comment>
<keyword evidence="9 19" id="KW-0547">Nucleotide-binding</keyword>
<evidence type="ECO:0000256" key="18">
    <source>
        <dbReference type="ARBA" id="ARBA00048679"/>
    </source>
</evidence>
<keyword evidence="4 20" id="KW-0245">EGF-like domain</keyword>
<feature type="domain" description="Bulb-type lectin" evidence="25">
    <location>
        <begin position="29"/>
        <end position="152"/>
    </location>
</feature>
<dbReference type="GO" id="GO:0005886">
    <property type="term" value="C:plasma membrane"/>
    <property type="evidence" value="ECO:0007669"/>
    <property type="project" value="UniProtKB-SubCell"/>
</dbReference>
<feature type="transmembrane region" description="Helical" evidence="21">
    <location>
        <begin position="439"/>
        <end position="464"/>
    </location>
</feature>
<dbReference type="SMART" id="SM00473">
    <property type="entry name" value="PAN_AP"/>
    <property type="match status" value="1"/>
</dbReference>
<dbReference type="InterPro" id="IPR000742">
    <property type="entry name" value="EGF"/>
</dbReference>
<dbReference type="InterPro" id="IPR024171">
    <property type="entry name" value="SRK-like_kinase"/>
</dbReference>
<protein>
    <recommendedName>
        <fullName evidence="19">Receptor-like serine/threonine-protein kinase</fullName>
        <ecNumber evidence="19">2.7.11.1</ecNumber>
    </recommendedName>
</protein>
<comment type="caution">
    <text evidence="27">The sequence shown here is derived from an EMBL/GenBank/DDBJ whole genome shotgun (WGS) entry which is preliminary data.</text>
</comment>
<comment type="similarity">
    <text evidence="19">Belongs to the protein kinase superfamily. Ser/Thr protein kinase family.</text>
</comment>
<evidence type="ECO:0000259" key="23">
    <source>
        <dbReference type="PROSITE" id="PS50011"/>
    </source>
</evidence>
<sequence>MGNTNNFTHPMSLFISSVFCIFALFSEAANTITQGQQIKDSENHTIISSGRIFELGFFSPDDSSSRYVGIWYFNIAAKTIVWVANRENPIAKRDGILTIGEDGNLILLDGNGNSIWSSNLSTNTSYSAATLMDSGDLMLSSNDSIGDPNKAYWRSFDHPTDTFLPGMKARLNGTQENHMFKSWKSSTDPSAGNFTMGVDSRDPPQIVIWENTKRRWRSGHWNGLEFLGVPDMKGLYYYGFKLVTDDDGTKYFAFTTQSSSQLLRFRITYDGYEKELLWNETSKEWTLLQSQPNNSCEEYNKCGDFGRCTAEGSPICSCLKGFKPKNSDEWSKGNWSGGCVRESLLQCQTNNSMKSDGFWELKNVKLPDFADLVLVKDVDECRERCLGNCSCNAYAYVDGINCMIWNGNLVDNLQFEEDAYGRSLYIRLSHSELGGESNIILIIIIVVLAVFGALLLSISIWVLWRCRPKLKGSSVSRKEDNEIPVFDNNKSKEYSTECFSSEIISDMSGGGPELPLFNFNCIAVATNYFSNENMLGQGGFGPVYKGKLPGGQDIAVKRLSKKSGQGILEFKNEIILIARLQHRNLVRLLGCCIEEEEKMLIYEYMPNKSLNSFIFDPAKQAQLDWSKRFSIIEGIARGLLYLHRDSRLRIIHRDLKAGNILLNEEMNPKISDFGMARIFGGNQNEANTVRVVGTYGYMAPEYAMEGLFSVKSDVYSFGVLVLEIVSGRRCTSVQQTENLNLIRRAWNLWQENKGLELLDPSIKDSCSENEVLRCIQVGLLCVQDSALNRPTMSSVMLMLEGESISLPLPREPTFTSMRCSIDKDLFMESLEAVSSNNISLSTVIGR</sequence>